<evidence type="ECO:0000313" key="1">
    <source>
        <dbReference type="EMBL" id="VVN75004.1"/>
    </source>
</evidence>
<name>A0A5E7AE58_PSEFL</name>
<dbReference type="RefSeq" id="WP_150640777.1">
    <property type="nucleotide sequence ID" value="NZ_CABVHQ010000004.1"/>
</dbReference>
<evidence type="ECO:0008006" key="3">
    <source>
        <dbReference type="Google" id="ProtNLM"/>
    </source>
</evidence>
<dbReference type="AlphaFoldDB" id="A0A5E7AE58"/>
<organism evidence="1 2">
    <name type="scientific">Pseudomonas fluorescens</name>
    <dbReference type="NCBI Taxonomy" id="294"/>
    <lineage>
        <taxon>Bacteria</taxon>
        <taxon>Pseudomonadati</taxon>
        <taxon>Pseudomonadota</taxon>
        <taxon>Gammaproteobacteria</taxon>
        <taxon>Pseudomonadales</taxon>
        <taxon>Pseudomonadaceae</taxon>
        <taxon>Pseudomonas</taxon>
    </lineage>
</organism>
<gene>
    <name evidence="1" type="ORF">PS691_00668</name>
</gene>
<reference evidence="1 2" key="1">
    <citation type="submission" date="2019-09" db="EMBL/GenBank/DDBJ databases">
        <authorList>
            <person name="Chandra G."/>
            <person name="Truman W A."/>
        </authorList>
    </citation>
    <scope>NUCLEOTIDE SEQUENCE [LARGE SCALE GENOMIC DNA]</scope>
    <source>
        <strain evidence="1">PS691</strain>
    </source>
</reference>
<evidence type="ECO:0000313" key="2">
    <source>
        <dbReference type="Proteomes" id="UP000337909"/>
    </source>
</evidence>
<protein>
    <recommendedName>
        <fullName evidence="3">Fructose-bisphosphate aldolase</fullName>
    </recommendedName>
</protein>
<dbReference type="Proteomes" id="UP000337909">
    <property type="component" value="Unassembled WGS sequence"/>
</dbReference>
<sequence>MTTQTPPDRFIPFTNIVTDEPVLMIDSQAPLSDLHACVSERLHTVLNYLTLMVCTNIPDYAERDISTVVNVARLMIQDVTDVFGVIERRGMGGN</sequence>
<dbReference type="OrthoDB" id="6983223at2"/>
<proteinExistence type="predicted"/>
<accession>A0A5E7AE58</accession>
<dbReference type="EMBL" id="CABVHQ010000004">
    <property type="protein sequence ID" value="VVN75004.1"/>
    <property type="molecule type" value="Genomic_DNA"/>
</dbReference>